<organism evidence="2">
    <name type="scientific">Herbaspirillum huttiense subsp. nephrolepidis</name>
    <dbReference type="NCBI Taxonomy" id="3075126"/>
    <lineage>
        <taxon>Bacteria</taxon>
        <taxon>Pseudomonadati</taxon>
        <taxon>Pseudomonadota</taxon>
        <taxon>Betaproteobacteria</taxon>
        <taxon>Burkholderiales</taxon>
        <taxon>Oxalobacteraceae</taxon>
        <taxon>Herbaspirillum</taxon>
    </lineage>
</organism>
<feature type="region of interest" description="Disordered" evidence="1">
    <location>
        <begin position="1"/>
        <end position="36"/>
    </location>
</feature>
<name>A0AAE4GDW1_9BURK</name>
<evidence type="ECO:0000256" key="1">
    <source>
        <dbReference type="SAM" id="MobiDB-lite"/>
    </source>
</evidence>
<accession>A0AAE4GDW1</accession>
<reference evidence="2" key="1">
    <citation type="submission" date="2023-02" db="EMBL/GenBank/DDBJ databases">
        <title>Description of Herbaspirillum huttiense subsp. nephrolepsisexaltata and Herbaspirillum huttiense subsp. lycopersicon.</title>
        <authorList>
            <person name="Poudel M."/>
            <person name="Sharma A."/>
            <person name="Goss E."/>
            <person name="Tapia J.H."/>
            <person name="Harmon C.M."/>
            <person name="Jones J.B."/>
        </authorList>
    </citation>
    <scope>NUCLEOTIDE SEQUENCE</scope>
    <source>
        <strain evidence="2">NC40101</strain>
    </source>
</reference>
<dbReference type="EMBL" id="JAVRAA010000013">
    <property type="protein sequence ID" value="MDT0339376.1"/>
    <property type="molecule type" value="Genomic_DNA"/>
</dbReference>
<comment type="caution">
    <text evidence="2">The sequence shown here is derived from an EMBL/GenBank/DDBJ whole genome shotgun (WGS) entry which is preliminary data.</text>
</comment>
<protein>
    <submittedName>
        <fullName evidence="2">Uncharacterized protein</fullName>
    </submittedName>
</protein>
<gene>
    <name evidence="2" type="ORF">RJN63_21250</name>
</gene>
<dbReference type="AlphaFoldDB" id="A0AAE4GDW1"/>
<proteinExistence type="predicted"/>
<sequence>MKQAADKFTVDLFSSPRRGRPPKLAPKTNAQRQREFRQRRKFDFLISVTRNDKSDA</sequence>
<evidence type="ECO:0000313" key="2">
    <source>
        <dbReference type="EMBL" id="MDT0339376.1"/>
    </source>
</evidence>
<dbReference type="RefSeq" id="WP_159105082.1">
    <property type="nucleotide sequence ID" value="NZ_JAVLSM010000006.1"/>
</dbReference>